<keyword evidence="4" id="KW-1185">Reference proteome</keyword>
<feature type="compositionally biased region" description="Polar residues" evidence="1">
    <location>
        <begin position="330"/>
        <end position="339"/>
    </location>
</feature>
<evidence type="ECO:0000259" key="2">
    <source>
        <dbReference type="Pfam" id="PF20149"/>
    </source>
</evidence>
<evidence type="ECO:0000256" key="1">
    <source>
        <dbReference type="SAM" id="MobiDB-lite"/>
    </source>
</evidence>
<evidence type="ECO:0000313" key="3">
    <source>
        <dbReference type="EMBL" id="KAG1791085.1"/>
    </source>
</evidence>
<dbReference type="GeneID" id="64600730"/>
<gene>
    <name evidence="3" type="ORF">HD556DRAFT_1445604</name>
</gene>
<feature type="domain" description="DUF6532" evidence="2">
    <location>
        <begin position="56"/>
        <end position="262"/>
    </location>
</feature>
<accession>A0A9P7AK62</accession>
<name>A0A9P7AK62_9AGAM</name>
<feature type="region of interest" description="Disordered" evidence="1">
    <location>
        <begin position="313"/>
        <end position="339"/>
    </location>
</feature>
<comment type="caution">
    <text evidence="3">The sequence shown here is derived from an EMBL/GenBank/DDBJ whole genome shotgun (WGS) entry which is preliminary data.</text>
</comment>
<dbReference type="AlphaFoldDB" id="A0A9P7AK62"/>
<dbReference type="Pfam" id="PF20149">
    <property type="entry name" value="DUF6532"/>
    <property type="match status" value="1"/>
</dbReference>
<dbReference type="InterPro" id="IPR045341">
    <property type="entry name" value="DUF6532"/>
</dbReference>
<proteinExistence type="predicted"/>
<protein>
    <recommendedName>
        <fullName evidence="2">DUF6532 domain-containing protein</fullName>
    </recommendedName>
</protein>
<evidence type="ECO:0000313" key="4">
    <source>
        <dbReference type="Proteomes" id="UP000719766"/>
    </source>
</evidence>
<dbReference type="EMBL" id="JABBWE010000045">
    <property type="protein sequence ID" value="KAG1791085.1"/>
    <property type="molecule type" value="Genomic_DNA"/>
</dbReference>
<dbReference type="OrthoDB" id="2649219at2759"/>
<dbReference type="RefSeq" id="XP_041157995.1">
    <property type="nucleotide sequence ID" value="XM_041306966.1"/>
</dbReference>
<dbReference type="Proteomes" id="UP000719766">
    <property type="component" value="Unassembled WGS sequence"/>
</dbReference>
<reference evidence="3" key="1">
    <citation type="journal article" date="2020" name="New Phytol.">
        <title>Comparative genomics reveals dynamic genome evolution in host specialist ectomycorrhizal fungi.</title>
        <authorList>
            <person name="Lofgren L.A."/>
            <person name="Nguyen N.H."/>
            <person name="Vilgalys R."/>
            <person name="Ruytinx J."/>
            <person name="Liao H.L."/>
            <person name="Branco S."/>
            <person name="Kuo A."/>
            <person name="LaButti K."/>
            <person name="Lipzen A."/>
            <person name="Andreopoulos W."/>
            <person name="Pangilinan J."/>
            <person name="Riley R."/>
            <person name="Hundley H."/>
            <person name="Na H."/>
            <person name="Barry K."/>
            <person name="Grigoriev I.V."/>
            <person name="Stajich J.E."/>
            <person name="Kennedy P.G."/>
        </authorList>
    </citation>
    <scope>NUCLEOTIDE SEQUENCE</scope>
    <source>
        <strain evidence="3">S12</strain>
    </source>
</reference>
<organism evidence="3 4">
    <name type="scientific">Suillus plorans</name>
    <dbReference type="NCBI Taxonomy" id="116603"/>
    <lineage>
        <taxon>Eukaryota</taxon>
        <taxon>Fungi</taxon>
        <taxon>Dikarya</taxon>
        <taxon>Basidiomycota</taxon>
        <taxon>Agaricomycotina</taxon>
        <taxon>Agaricomycetes</taxon>
        <taxon>Agaricomycetidae</taxon>
        <taxon>Boletales</taxon>
        <taxon>Suillineae</taxon>
        <taxon>Suillaceae</taxon>
        <taxon>Suillus</taxon>
    </lineage>
</organism>
<sequence length="425" mass="47965">MIPNVPPISLNAPMSLEDLESAICQSDTTSTRRAEPPKLSDYSPEEIEVINSARRRVVMDMIMTNGWKKNSMRKQKLAMHSYAREVVNEVKTSLGCHGLNITSSVTTLVIHGLTNSRSKLIENAEKESLPYYIDDLEPEDKSLSAEDRQKYMAERRKAIYNSDNHHTYFLHGHNRGRLFIFSHPALQDVHIKQWYTDESSPLFDDTLRLILATTTIPMLSMSAIGVMGAIDRYVEGRLSKSGDVLRFTGKLYADKQNAIQKAMHAALETDVHWEVMIDYFQYLHTKGMKILNDKLGLTSPTSISVPMSLEELTLPPEPENTTTPHDTAPDSYSQHCQHDQQTNSFTAWPSTVSYSESPVPSGSALALYSEAQPFYDQSALQMCMSELFAQEYYANFSEKSTCGSLAEEDDQDTFWTAPGTYHDTM</sequence>
<feature type="compositionally biased region" description="Low complexity" evidence="1">
    <location>
        <begin position="313"/>
        <end position="324"/>
    </location>
</feature>